<dbReference type="VEuPathDB" id="ToxoDB:CSUI_009083"/>
<gene>
    <name evidence="1" type="ORF">CSUI_009083</name>
</gene>
<protein>
    <submittedName>
        <fullName evidence="1">Uncharacterized protein</fullName>
    </submittedName>
</protein>
<proteinExistence type="predicted"/>
<dbReference type="AlphaFoldDB" id="A0A2C6KHS7"/>
<keyword evidence="2" id="KW-1185">Reference proteome</keyword>
<name>A0A2C6KHS7_9APIC</name>
<dbReference type="EMBL" id="MIGC01005274">
    <property type="protein sequence ID" value="PHJ17097.1"/>
    <property type="molecule type" value="Genomic_DNA"/>
</dbReference>
<comment type="caution">
    <text evidence="1">The sequence shown here is derived from an EMBL/GenBank/DDBJ whole genome shotgun (WGS) entry which is preliminary data.</text>
</comment>
<organism evidence="1 2">
    <name type="scientific">Cystoisospora suis</name>
    <dbReference type="NCBI Taxonomy" id="483139"/>
    <lineage>
        <taxon>Eukaryota</taxon>
        <taxon>Sar</taxon>
        <taxon>Alveolata</taxon>
        <taxon>Apicomplexa</taxon>
        <taxon>Conoidasida</taxon>
        <taxon>Coccidia</taxon>
        <taxon>Eucoccidiorida</taxon>
        <taxon>Eimeriorina</taxon>
        <taxon>Sarcocystidae</taxon>
        <taxon>Cystoisospora</taxon>
    </lineage>
</organism>
<evidence type="ECO:0000313" key="2">
    <source>
        <dbReference type="Proteomes" id="UP000221165"/>
    </source>
</evidence>
<sequence length="85" mass="9584">MSATKKSRGERLLVSFSFSRYTGERIGKKTQNKRLCLDGETIVFSFQRNIPYKVNHPFVLGVALSASLSEEEETRRNAVGRMNGS</sequence>
<accession>A0A2C6KHS7</accession>
<reference evidence="1 2" key="1">
    <citation type="journal article" date="2017" name="Int. J. Parasitol.">
        <title>The genome of the protozoan parasite Cystoisospora suis and a reverse vaccinology approach to identify vaccine candidates.</title>
        <authorList>
            <person name="Palmieri N."/>
            <person name="Shrestha A."/>
            <person name="Ruttkowski B."/>
            <person name="Beck T."/>
            <person name="Vogl C."/>
            <person name="Tomley F."/>
            <person name="Blake D.P."/>
            <person name="Joachim A."/>
        </authorList>
    </citation>
    <scope>NUCLEOTIDE SEQUENCE [LARGE SCALE GENOMIC DNA]</scope>
    <source>
        <strain evidence="1 2">Wien I</strain>
    </source>
</reference>
<dbReference type="GeneID" id="94432413"/>
<evidence type="ECO:0000313" key="1">
    <source>
        <dbReference type="EMBL" id="PHJ17097.1"/>
    </source>
</evidence>
<dbReference type="RefSeq" id="XP_067918822.1">
    <property type="nucleotide sequence ID" value="XM_068069202.1"/>
</dbReference>
<dbReference type="Proteomes" id="UP000221165">
    <property type="component" value="Unassembled WGS sequence"/>
</dbReference>